<gene>
    <name evidence="9" type="ORF">QR680_005589</name>
</gene>
<evidence type="ECO:0000256" key="4">
    <source>
        <dbReference type="PROSITE-ProRule" id="PRU00042"/>
    </source>
</evidence>
<organism evidence="9 10">
    <name type="scientific">Steinernema hermaphroditum</name>
    <dbReference type="NCBI Taxonomy" id="289476"/>
    <lineage>
        <taxon>Eukaryota</taxon>
        <taxon>Metazoa</taxon>
        <taxon>Ecdysozoa</taxon>
        <taxon>Nematoda</taxon>
        <taxon>Chromadorea</taxon>
        <taxon>Rhabditida</taxon>
        <taxon>Tylenchina</taxon>
        <taxon>Panagrolaimomorpha</taxon>
        <taxon>Strongyloidoidea</taxon>
        <taxon>Steinernematidae</taxon>
        <taxon>Steinernema</taxon>
    </lineage>
</organism>
<evidence type="ECO:0000259" key="8">
    <source>
        <dbReference type="PROSITE" id="PS50178"/>
    </source>
</evidence>
<comment type="caution">
    <text evidence="9">The sequence shown here is derived from an EMBL/GenBank/DDBJ whole genome shotgun (WGS) entry which is preliminary data.</text>
</comment>
<dbReference type="GO" id="GO:1901098">
    <property type="term" value="P:positive regulation of autophagosome maturation"/>
    <property type="evidence" value="ECO:0007669"/>
    <property type="project" value="TreeGrafter"/>
</dbReference>
<keyword evidence="5" id="KW-0175">Coiled coil</keyword>
<evidence type="ECO:0008006" key="11">
    <source>
        <dbReference type="Google" id="ProtNLM"/>
    </source>
</evidence>
<dbReference type="InterPro" id="IPR017455">
    <property type="entry name" value="Znf_FYVE-rel"/>
</dbReference>
<feature type="region of interest" description="Disordered" evidence="6">
    <location>
        <begin position="594"/>
        <end position="625"/>
    </location>
</feature>
<dbReference type="Gene3D" id="3.30.40.10">
    <property type="entry name" value="Zinc/RING finger domain, C3HC4 (zinc finger)"/>
    <property type="match status" value="1"/>
</dbReference>
<dbReference type="GO" id="GO:0005770">
    <property type="term" value="C:late endosome"/>
    <property type="evidence" value="ECO:0007669"/>
    <property type="project" value="TreeGrafter"/>
</dbReference>
<dbReference type="Pfam" id="PF01363">
    <property type="entry name" value="FYVE"/>
    <property type="match status" value="1"/>
</dbReference>
<feature type="compositionally biased region" description="Basic and acidic residues" evidence="6">
    <location>
        <begin position="600"/>
        <end position="625"/>
    </location>
</feature>
<feature type="coiled-coil region" evidence="5">
    <location>
        <begin position="144"/>
        <end position="361"/>
    </location>
</feature>
<protein>
    <recommendedName>
        <fullName evidence="11">FYVE-type domain-containing protein</fullName>
    </recommendedName>
</protein>
<keyword evidence="2 4" id="KW-0863">Zinc-finger</keyword>
<dbReference type="PROSITE" id="PS50178">
    <property type="entry name" value="ZF_FYVE"/>
    <property type="match status" value="1"/>
</dbReference>
<dbReference type="CDD" id="cd15730">
    <property type="entry name" value="FYVE_EEA1"/>
    <property type="match status" value="1"/>
</dbReference>
<dbReference type="GO" id="GO:0008270">
    <property type="term" value="F:zinc ion binding"/>
    <property type="evidence" value="ECO:0007669"/>
    <property type="project" value="UniProtKB-KW"/>
</dbReference>
<feature type="domain" description="FYVE-type" evidence="8">
    <location>
        <begin position="1207"/>
        <end position="1265"/>
    </location>
</feature>
<evidence type="ECO:0000313" key="10">
    <source>
        <dbReference type="Proteomes" id="UP001175271"/>
    </source>
</evidence>
<feature type="coiled-coil region" evidence="5">
    <location>
        <begin position="803"/>
        <end position="1061"/>
    </location>
</feature>
<dbReference type="SUPFAM" id="SSF57903">
    <property type="entry name" value="FYVE/PHD zinc finger"/>
    <property type="match status" value="1"/>
</dbReference>
<evidence type="ECO:0000256" key="3">
    <source>
        <dbReference type="ARBA" id="ARBA00022833"/>
    </source>
</evidence>
<dbReference type="PANTHER" id="PTHR46753:SF2">
    <property type="entry name" value="FYVE AND COILED-COIL DOMAIN-CONTAINING PROTEIN 1"/>
    <property type="match status" value="1"/>
</dbReference>
<evidence type="ECO:0000256" key="2">
    <source>
        <dbReference type="ARBA" id="ARBA00022771"/>
    </source>
</evidence>
<dbReference type="InterPro" id="IPR013083">
    <property type="entry name" value="Znf_RING/FYVE/PHD"/>
</dbReference>
<feature type="coiled-coil region" evidence="5">
    <location>
        <begin position="387"/>
        <end position="573"/>
    </location>
</feature>
<sequence>MLRKLKQQVTSAVNATVNGEPRHEVLVNDTSFGNPNADISASAEGFLCPICMVRFPSPDDLQQHFPTHSPSRALEPQTLSPSVSASSYFDDLAEPTRIANLMAQLRDEKRYSSEIKKELDRLQSVVAASTDVPEGEVPYLLQQIQALEAGKSMLTQRLLEVERDLAGAKRDKNDVIARLAELSSTMKNLQETNEEAVSMKEISQEDIRRYQGLVDVLERDKRELEAQLAQRPSEDDVHVLGTELVRVQRLLDHITEQKEEEIQEHLQTIENLKTEQSDHQALIDELREQVSNAAPEDQLAELRSRNEKLSQECSSRDAEISALQRKVGASAEIQKETANEVQRLTTALEESLQKLNNAKASSAEADGKSKASEEEVAKLKSDLDQKVYSYEKQIESLSGDCESLQSELLREKKASVEALAKQEALKDEMEEKLKGLARSLGEERANAEKQKEELFAKEKELDEIKRTVGSLEDSAKELESTKEKLRLKIAQLEKNAAELQEKIKEGEGGADLAFAQLNEEKTKLSSEISKLTEELRSQKASYEMRLVDINDAVRDLENKRRVLNEKLKASSQKEGTLEGELVKKVAAIEELSKAASSSKSEYDSKLHEKEQQVKDAQKESKKVSKELESLRKKFRELEVESSKKSQRMIEVENAAEEELTEMKKKCDVAVAALEESRKTIVQLTEAAEADKAIIAKMDSQMVEERERISSAVEKLEAAELKARQLEKQLSEKARTEESLSTELQSTLEDLHTLKEEVSQKNATIAQLTTKIGEVEREVSSCNEHLKAKTADFEQQIERNHEHNEELISKINVIEARSSELQKALEERRNELRHKEEIIDDLQKHAAELQADVVRCDELTAKLADAKKSLEAMEAENKAIEDNLHEVTESLASLQSQYTELTSQVKVAYSEKEFLITTLHDKEKFAETQLKDRERQISELAAELKSRKEDGDVLREQIKELEDCKEQCEKEIAGYTKSLQQTELSLSEKNSEMDSLNVVNITINEELENLREELNSLRTAKEEQSQRCVQLESELEAARKKEEQLKETQKCLREEIATLKAEMETQKISFDAFKRESERVAEEKEAKMKATVTEQKSLIEELTFKVNETEREMDEKREDVRRMEAEQQKIRENNGEMERKLKTFGEERKGLMERCLRVESDLDFERDRAMENKRRFDDALSAMHELGRANQSLQIDMSKQFNRKWLDDSEAVNCFHCGKQFSLTVRKHHCRICGQIFCSPCSSQTAKVASSKNPVRVCINCHGELAGH</sequence>
<feature type="coiled-coil region" evidence="5">
    <location>
        <begin position="701"/>
        <end position="777"/>
    </location>
</feature>
<name>A0AA39HTN5_9BILA</name>
<dbReference type="GO" id="GO:0072383">
    <property type="term" value="P:plus-end-directed vesicle transport along microtubule"/>
    <property type="evidence" value="ECO:0007669"/>
    <property type="project" value="TreeGrafter"/>
</dbReference>
<feature type="domain" description="C2H2-type" evidence="7">
    <location>
        <begin position="46"/>
        <end position="73"/>
    </location>
</feature>
<keyword evidence="3" id="KW-0862">Zinc</keyword>
<dbReference type="EMBL" id="JAUCMV010000003">
    <property type="protein sequence ID" value="KAK0411300.1"/>
    <property type="molecule type" value="Genomic_DNA"/>
</dbReference>
<proteinExistence type="predicted"/>
<dbReference type="InterPro" id="IPR011011">
    <property type="entry name" value="Znf_FYVE_PHD"/>
</dbReference>
<evidence type="ECO:0000313" key="9">
    <source>
        <dbReference type="EMBL" id="KAK0411300.1"/>
    </source>
</evidence>
<dbReference type="PROSITE" id="PS00028">
    <property type="entry name" value="ZINC_FINGER_C2H2_1"/>
    <property type="match status" value="1"/>
</dbReference>
<reference evidence="9" key="1">
    <citation type="submission" date="2023-06" db="EMBL/GenBank/DDBJ databases">
        <title>Genomic analysis of the entomopathogenic nematode Steinernema hermaphroditum.</title>
        <authorList>
            <person name="Schwarz E.M."/>
            <person name="Heppert J.K."/>
            <person name="Baniya A."/>
            <person name="Schwartz H.T."/>
            <person name="Tan C.-H."/>
            <person name="Antoshechkin I."/>
            <person name="Sternberg P.W."/>
            <person name="Goodrich-Blair H."/>
            <person name="Dillman A.R."/>
        </authorList>
    </citation>
    <scope>NUCLEOTIDE SEQUENCE</scope>
    <source>
        <strain evidence="9">PS9179</strain>
        <tissue evidence="9">Whole animal</tissue>
    </source>
</reference>
<accession>A0AA39HTN5</accession>
<evidence type="ECO:0000256" key="5">
    <source>
        <dbReference type="SAM" id="Coils"/>
    </source>
</evidence>
<dbReference type="Gene3D" id="1.20.5.390">
    <property type="entry name" value="L1 transposable element, trimerization domain"/>
    <property type="match status" value="1"/>
</dbReference>
<keyword evidence="1" id="KW-0479">Metal-binding</keyword>
<feature type="coiled-coil region" evidence="5">
    <location>
        <begin position="1091"/>
        <end position="1139"/>
    </location>
</feature>
<evidence type="ECO:0000256" key="1">
    <source>
        <dbReference type="ARBA" id="ARBA00022723"/>
    </source>
</evidence>
<dbReference type="GO" id="GO:0005776">
    <property type="term" value="C:autophagosome"/>
    <property type="evidence" value="ECO:0007669"/>
    <property type="project" value="TreeGrafter"/>
</dbReference>
<dbReference type="SUPFAM" id="SSF69979">
    <property type="entry name" value="Eea1 homodimerisation domain"/>
    <property type="match status" value="1"/>
</dbReference>
<dbReference type="AlphaFoldDB" id="A0AA39HTN5"/>
<evidence type="ECO:0000256" key="6">
    <source>
        <dbReference type="SAM" id="MobiDB-lite"/>
    </source>
</evidence>
<dbReference type="InterPro" id="IPR013087">
    <property type="entry name" value="Znf_C2H2_type"/>
</dbReference>
<dbReference type="GO" id="GO:0005764">
    <property type="term" value="C:lysosome"/>
    <property type="evidence" value="ECO:0007669"/>
    <property type="project" value="TreeGrafter"/>
</dbReference>
<dbReference type="SMART" id="SM00064">
    <property type="entry name" value="FYVE"/>
    <property type="match status" value="1"/>
</dbReference>
<dbReference type="SUPFAM" id="SSF90257">
    <property type="entry name" value="Myosin rod fragments"/>
    <property type="match status" value="1"/>
</dbReference>
<evidence type="ECO:0000259" key="7">
    <source>
        <dbReference type="PROSITE" id="PS50157"/>
    </source>
</evidence>
<dbReference type="Gene3D" id="1.10.287.1490">
    <property type="match status" value="2"/>
</dbReference>
<dbReference type="InterPro" id="IPR000306">
    <property type="entry name" value="Znf_FYVE"/>
</dbReference>
<keyword evidence="10" id="KW-1185">Reference proteome</keyword>
<dbReference type="Proteomes" id="UP001175271">
    <property type="component" value="Unassembled WGS sequence"/>
</dbReference>
<dbReference type="PROSITE" id="PS50157">
    <property type="entry name" value="ZINC_FINGER_C2H2_2"/>
    <property type="match status" value="1"/>
</dbReference>
<dbReference type="PANTHER" id="PTHR46753">
    <property type="entry name" value="FYVE AND COILED-COIL DOMAIN-CONTAINING PROTEIN 1"/>
    <property type="match status" value="1"/>
</dbReference>